<evidence type="ECO:0000256" key="1">
    <source>
        <dbReference type="ARBA" id="ARBA00004236"/>
    </source>
</evidence>
<dbReference type="PANTHER" id="PTHR30576">
    <property type="entry name" value="COLANIC BIOSYNTHESIS UDP-GLUCOSE LIPID CARRIER TRANSFERASE"/>
    <property type="match status" value="1"/>
</dbReference>
<comment type="similarity">
    <text evidence="2">Belongs to the bacterial sugar transferase family.</text>
</comment>
<evidence type="ECO:0000256" key="9">
    <source>
        <dbReference type="SAM" id="Phobius"/>
    </source>
</evidence>
<keyword evidence="8" id="KW-0270">Exopolysaccharide synthesis</keyword>
<dbReference type="EMBL" id="CP101740">
    <property type="protein sequence ID" value="UUL81619.1"/>
    <property type="molecule type" value="Genomic_DNA"/>
</dbReference>
<reference evidence="11" key="1">
    <citation type="submission" date="2022-07" db="EMBL/GenBank/DDBJ databases">
        <title>Sphingomonas sp. nov., a novel bacterium isolated from the north slope of the Mount Everest.</title>
        <authorList>
            <person name="Cui X."/>
            <person name="Liu Y."/>
        </authorList>
    </citation>
    <scope>NUCLEOTIDE SEQUENCE</scope>
    <source>
        <strain evidence="11">S5-59</strain>
    </source>
</reference>
<evidence type="ECO:0000256" key="3">
    <source>
        <dbReference type="ARBA" id="ARBA00022475"/>
    </source>
</evidence>
<comment type="subcellular location">
    <subcellularLocation>
        <location evidence="1">Cell membrane</location>
    </subcellularLocation>
</comment>
<evidence type="ECO:0000256" key="8">
    <source>
        <dbReference type="ARBA" id="ARBA00023169"/>
    </source>
</evidence>
<dbReference type="InterPro" id="IPR003362">
    <property type="entry name" value="Bact_transf"/>
</dbReference>
<organism evidence="11 12">
    <name type="scientific">Sphingomonas qomolangmaensis</name>
    <dbReference type="NCBI Taxonomy" id="2918765"/>
    <lineage>
        <taxon>Bacteria</taxon>
        <taxon>Pseudomonadati</taxon>
        <taxon>Pseudomonadota</taxon>
        <taxon>Alphaproteobacteria</taxon>
        <taxon>Sphingomonadales</taxon>
        <taxon>Sphingomonadaceae</taxon>
        <taxon>Sphingomonas</taxon>
    </lineage>
</organism>
<feature type="transmembrane region" description="Helical" evidence="9">
    <location>
        <begin position="12"/>
        <end position="37"/>
    </location>
</feature>
<keyword evidence="7 9" id="KW-0472">Membrane</keyword>
<evidence type="ECO:0000259" key="10">
    <source>
        <dbReference type="Pfam" id="PF02397"/>
    </source>
</evidence>
<dbReference type="Proteomes" id="UP001058533">
    <property type="component" value="Chromosome"/>
</dbReference>
<keyword evidence="4 11" id="KW-0808">Transferase</keyword>
<dbReference type="GO" id="GO:0016740">
    <property type="term" value="F:transferase activity"/>
    <property type="evidence" value="ECO:0007669"/>
    <property type="project" value="UniProtKB-KW"/>
</dbReference>
<sequence length="206" mass="23320">MIIMRDHAIRAADITLTLIGIVAVAPLMLIVAMLIYARDPGPILFRHRRIGKGGRSFHCLKFRSMVVDSDQQLADLLTSDADARFEWAVNHKLKNDPRITSLGRFLRKSSLDELPQLFNVLRGDMSLVGPRPIVEAEVRFYGRYFAEYRSTRPGITGLWQVSGRSDVNYRRRVAMDVVYARRRSLGMNAYIVGRTIPAVLAARGSF</sequence>
<dbReference type="PANTHER" id="PTHR30576:SF4">
    <property type="entry name" value="UNDECAPRENYL-PHOSPHATE GALACTOSE PHOSPHOTRANSFERASE"/>
    <property type="match status" value="1"/>
</dbReference>
<dbReference type="RefSeq" id="WP_256505310.1">
    <property type="nucleotide sequence ID" value="NZ_CP101740.1"/>
</dbReference>
<accession>A0ABY5L725</accession>
<evidence type="ECO:0000313" key="11">
    <source>
        <dbReference type="EMBL" id="UUL81619.1"/>
    </source>
</evidence>
<gene>
    <name evidence="11" type="ORF">NMP03_10450</name>
</gene>
<keyword evidence="5 9" id="KW-0812">Transmembrane</keyword>
<name>A0ABY5L725_9SPHN</name>
<evidence type="ECO:0000313" key="12">
    <source>
        <dbReference type="Proteomes" id="UP001058533"/>
    </source>
</evidence>
<proteinExistence type="inferred from homology"/>
<dbReference type="Pfam" id="PF02397">
    <property type="entry name" value="Bac_transf"/>
    <property type="match status" value="1"/>
</dbReference>
<evidence type="ECO:0000256" key="5">
    <source>
        <dbReference type="ARBA" id="ARBA00022692"/>
    </source>
</evidence>
<feature type="domain" description="Bacterial sugar transferase" evidence="10">
    <location>
        <begin position="10"/>
        <end position="200"/>
    </location>
</feature>
<evidence type="ECO:0000256" key="7">
    <source>
        <dbReference type="ARBA" id="ARBA00023136"/>
    </source>
</evidence>
<keyword evidence="6 9" id="KW-1133">Transmembrane helix</keyword>
<evidence type="ECO:0000256" key="6">
    <source>
        <dbReference type="ARBA" id="ARBA00022989"/>
    </source>
</evidence>
<evidence type="ECO:0000256" key="2">
    <source>
        <dbReference type="ARBA" id="ARBA00006464"/>
    </source>
</evidence>
<protein>
    <submittedName>
        <fullName evidence="11">Sugar transferase</fullName>
    </submittedName>
</protein>
<evidence type="ECO:0000256" key="4">
    <source>
        <dbReference type="ARBA" id="ARBA00022679"/>
    </source>
</evidence>
<keyword evidence="3" id="KW-1003">Cell membrane</keyword>
<keyword evidence="12" id="KW-1185">Reference proteome</keyword>